<organism evidence="7 8">
    <name type="scientific">Pseudonocardia nematodicida</name>
    <dbReference type="NCBI Taxonomy" id="1206997"/>
    <lineage>
        <taxon>Bacteria</taxon>
        <taxon>Bacillati</taxon>
        <taxon>Actinomycetota</taxon>
        <taxon>Actinomycetes</taxon>
        <taxon>Pseudonocardiales</taxon>
        <taxon>Pseudonocardiaceae</taxon>
        <taxon>Pseudonocardia</taxon>
    </lineage>
</organism>
<dbReference type="InterPro" id="IPR006094">
    <property type="entry name" value="Oxid_FAD_bind_N"/>
</dbReference>
<sequence>MTRVLPPATPHPAALSEPAGPPGFSALPGWTDDAAARAAARLDRSGFDPGSDPDAVVVARSVDDVTTVLTHAHATGTPVVVRGAGTGLSGGTVAGAGSVVLDLSRLDRIVEVSPADELAVVEPGVITADLDAAAAAHGLRYAPDPASLAISTIGGNIATNAGGLRCAKYGVTRDSVLGLDVVLADGRRISTGRRTVKGVAGYDLTGLFVGSEGTLGVIVGATLRLRPVPVRTATLAAWFDDVEAAAAAAAAITAARLQPAVAELLDTACLEAIAEAGGTTPPGGAFLLVQTDGFGADAEIDAVRAVVEPLARSVEIAADDAAAEELLATRRAGLPALERLGRVLVEDVAVPRSRLAEAVTAIAGIAARSGIRIATMAHAGDGNLHPILVLEAGRELDDHVWAAAGEVFGTALRLGGTLTGEHGVGLLKRRWLRDELGDVSHDLQRELRAVFDPGGVLNPGKAL</sequence>
<feature type="region of interest" description="Disordered" evidence="5">
    <location>
        <begin position="1"/>
        <end position="29"/>
    </location>
</feature>
<evidence type="ECO:0000259" key="6">
    <source>
        <dbReference type="PROSITE" id="PS51387"/>
    </source>
</evidence>
<keyword evidence="3" id="KW-0274">FAD</keyword>
<dbReference type="EMBL" id="JBEDNQ010000014">
    <property type="protein sequence ID" value="MEQ3554308.1"/>
    <property type="molecule type" value="Genomic_DNA"/>
</dbReference>
<dbReference type="Pfam" id="PF01565">
    <property type="entry name" value="FAD_binding_4"/>
    <property type="match status" value="1"/>
</dbReference>
<dbReference type="PANTHER" id="PTHR42934">
    <property type="entry name" value="GLYCOLATE OXIDASE SUBUNIT GLCD"/>
    <property type="match status" value="1"/>
</dbReference>
<keyword evidence="2" id="KW-0285">Flavoprotein</keyword>
<dbReference type="InterPro" id="IPR004113">
    <property type="entry name" value="FAD-bd_oxidored_4_C"/>
</dbReference>
<dbReference type="InterPro" id="IPR036318">
    <property type="entry name" value="FAD-bd_PCMH-like_sf"/>
</dbReference>
<dbReference type="InterPro" id="IPR016164">
    <property type="entry name" value="FAD-linked_Oxase-like_C"/>
</dbReference>
<dbReference type="Gene3D" id="3.30.465.10">
    <property type="match status" value="1"/>
</dbReference>
<dbReference type="SUPFAM" id="SSF55103">
    <property type="entry name" value="FAD-linked oxidases, C-terminal domain"/>
    <property type="match status" value="1"/>
</dbReference>
<gene>
    <name evidence="7" type="ORF">WIS52_27905</name>
</gene>
<dbReference type="InterPro" id="IPR016166">
    <property type="entry name" value="FAD-bd_PCMH"/>
</dbReference>
<dbReference type="Proteomes" id="UP001494902">
    <property type="component" value="Unassembled WGS sequence"/>
</dbReference>
<evidence type="ECO:0000256" key="1">
    <source>
        <dbReference type="ARBA" id="ARBA00001974"/>
    </source>
</evidence>
<dbReference type="Gene3D" id="3.30.70.2740">
    <property type="match status" value="1"/>
</dbReference>
<dbReference type="PROSITE" id="PS51387">
    <property type="entry name" value="FAD_PCMH"/>
    <property type="match status" value="1"/>
</dbReference>
<proteinExistence type="predicted"/>
<evidence type="ECO:0000256" key="5">
    <source>
        <dbReference type="SAM" id="MobiDB-lite"/>
    </source>
</evidence>
<reference evidence="7 8" key="1">
    <citation type="submission" date="2024-03" db="EMBL/GenBank/DDBJ databases">
        <title>Draft genome sequence of Pseudonocardia nematodicida JCM 31783.</title>
        <authorList>
            <person name="Butdee W."/>
            <person name="Duangmal K."/>
        </authorList>
    </citation>
    <scope>NUCLEOTIDE SEQUENCE [LARGE SCALE GENOMIC DNA]</scope>
    <source>
        <strain evidence="7 8">JCM 31783</strain>
    </source>
</reference>
<dbReference type="InterPro" id="IPR051914">
    <property type="entry name" value="FAD-linked_OxidoTrans_Type4"/>
</dbReference>
<feature type="domain" description="FAD-binding PCMH-type" evidence="6">
    <location>
        <begin position="49"/>
        <end position="228"/>
    </location>
</feature>
<dbReference type="InterPro" id="IPR016169">
    <property type="entry name" value="FAD-bd_PCMH_sub2"/>
</dbReference>
<keyword evidence="8" id="KW-1185">Reference proteome</keyword>
<evidence type="ECO:0000256" key="2">
    <source>
        <dbReference type="ARBA" id="ARBA00022630"/>
    </source>
</evidence>
<comment type="caution">
    <text evidence="7">The sequence shown here is derived from an EMBL/GenBank/DDBJ whole genome shotgun (WGS) entry which is preliminary data.</text>
</comment>
<evidence type="ECO:0000256" key="4">
    <source>
        <dbReference type="ARBA" id="ARBA00023002"/>
    </source>
</evidence>
<evidence type="ECO:0000313" key="7">
    <source>
        <dbReference type="EMBL" id="MEQ3554308.1"/>
    </source>
</evidence>
<dbReference type="InterPro" id="IPR016171">
    <property type="entry name" value="Vanillyl_alc_oxidase_C-sub2"/>
</dbReference>
<dbReference type="Pfam" id="PF02913">
    <property type="entry name" value="FAD-oxidase_C"/>
    <property type="match status" value="1"/>
</dbReference>
<dbReference type="SUPFAM" id="SSF56176">
    <property type="entry name" value="FAD-binding/transporter-associated domain-like"/>
    <property type="match status" value="1"/>
</dbReference>
<comment type="cofactor">
    <cofactor evidence="1">
        <name>FAD</name>
        <dbReference type="ChEBI" id="CHEBI:57692"/>
    </cofactor>
</comment>
<name>A0ABV1KKB5_9PSEU</name>
<evidence type="ECO:0000256" key="3">
    <source>
        <dbReference type="ARBA" id="ARBA00022827"/>
    </source>
</evidence>
<protein>
    <submittedName>
        <fullName evidence="7">FAD-linked oxidase C-terminal domain-containing protein</fullName>
    </submittedName>
</protein>
<dbReference type="RefSeq" id="WP_349301380.1">
    <property type="nucleotide sequence ID" value="NZ_JBEDNQ010000014.1"/>
</dbReference>
<dbReference type="PANTHER" id="PTHR42934:SF2">
    <property type="entry name" value="GLYCOLATE OXIDASE SUBUNIT GLCD"/>
    <property type="match status" value="1"/>
</dbReference>
<accession>A0ABV1KKB5</accession>
<keyword evidence="4" id="KW-0560">Oxidoreductase</keyword>
<dbReference type="Gene3D" id="1.10.45.10">
    <property type="entry name" value="Vanillyl-alcohol Oxidase, Chain A, domain 4"/>
    <property type="match status" value="1"/>
</dbReference>
<evidence type="ECO:0000313" key="8">
    <source>
        <dbReference type="Proteomes" id="UP001494902"/>
    </source>
</evidence>